<keyword evidence="3" id="KW-0812">Transmembrane</keyword>
<dbReference type="Proteomes" id="UP000446866">
    <property type="component" value="Unassembled WGS sequence"/>
</dbReference>
<dbReference type="PANTHER" id="PTHR34295">
    <property type="entry name" value="BIOTIN TRANSPORTER BIOY"/>
    <property type="match status" value="1"/>
</dbReference>
<evidence type="ECO:0000256" key="1">
    <source>
        <dbReference type="ARBA" id="ARBA00010692"/>
    </source>
</evidence>
<dbReference type="PANTHER" id="PTHR34295:SF1">
    <property type="entry name" value="BIOTIN TRANSPORTER BIOY"/>
    <property type="match status" value="1"/>
</dbReference>
<feature type="transmembrane region" description="Helical" evidence="3">
    <location>
        <begin position="81"/>
        <end position="103"/>
    </location>
</feature>
<reference evidence="4 5" key="1">
    <citation type="submission" date="2018-08" db="EMBL/GenBank/DDBJ databases">
        <title>Murine metabolic-syndrome-specific gut microbial biobank.</title>
        <authorList>
            <person name="Liu C."/>
        </authorList>
    </citation>
    <scope>NUCLEOTIDE SEQUENCE [LARGE SCALE GENOMIC DNA]</scope>
    <source>
        <strain evidence="4 5">28</strain>
    </source>
</reference>
<proteinExistence type="inferred from homology"/>
<sequence length="185" mass="20188">MTTTRNKTYDMICVAMFAVIMAVCSWISIPTLVPFTMQTFALFLAFGVLGGKRGTLVVVIYVLLGAVGVPVFAGFSSGLGVLMGTTGGYVLGFLLSGLLYWSLERLLGEKIWVRALSMVLGMVTYYVFGTIWFMVVYTQNTGAIGLSAVLGWCVFPFLLPDSIKLVLALILSDRLKKIVKKSGWE</sequence>
<feature type="transmembrane region" description="Helical" evidence="3">
    <location>
        <begin position="12"/>
        <end position="29"/>
    </location>
</feature>
<evidence type="ECO:0000256" key="2">
    <source>
        <dbReference type="PIRNR" id="PIRNR016661"/>
    </source>
</evidence>
<dbReference type="EMBL" id="QXWK01000026">
    <property type="protein sequence ID" value="NBH62528.1"/>
    <property type="molecule type" value="Genomic_DNA"/>
</dbReference>
<organism evidence="4 5">
    <name type="scientific">Anaerotruncus colihominis</name>
    <dbReference type="NCBI Taxonomy" id="169435"/>
    <lineage>
        <taxon>Bacteria</taxon>
        <taxon>Bacillati</taxon>
        <taxon>Bacillota</taxon>
        <taxon>Clostridia</taxon>
        <taxon>Eubacteriales</taxon>
        <taxon>Oscillospiraceae</taxon>
        <taxon>Anaerotruncus</taxon>
    </lineage>
</organism>
<dbReference type="AlphaFoldDB" id="A0A845QR80"/>
<keyword evidence="3" id="KW-1133">Transmembrane helix</keyword>
<accession>A0A845QR80</accession>
<comment type="similarity">
    <text evidence="1 2">Belongs to the BioY family.</text>
</comment>
<dbReference type="PIRSF" id="PIRSF016661">
    <property type="entry name" value="BioY"/>
    <property type="match status" value="1"/>
</dbReference>
<comment type="subcellular location">
    <subcellularLocation>
        <location evidence="2">Cell membrane</location>
        <topology evidence="2">Multi-pass membrane protein</topology>
    </subcellularLocation>
</comment>
<keyword evidence="2 3" id="KW-0472">Membrane</keyword>
<dbReference type="GO" id="GO:0015225">
    <property type="term" value="F:biotin transmembrane transporter activity"/>
    <property type="evidence" value="ECO:0007669"/>
    <property type="project" value="UniProtKB-UniRule"/>
</dbReference>
<comment type="caution">
    <text evidence="4">The sequence shown here is derived from an EMBL/GenBank/DDBJ whole genome shotgun (WGS) entry which is preliminary data.</text>
</comment>
<evidence type="ECO:0000313" key="5">
    <source>
        <dbReference type="Proteomes" id="UP000446866"/>
    </source>
</evidence>
<gene>
    <name evidence="4" type="ORF">D0435_12795</name>
</gene>
<dbReference type="RefSeq" id="WP_160202817.1">
    <property type="nucleotide sequence ID" value="NZ_QXWK01000026.1"/>
</dbReference>
<keyword evidence="2" id="KW-1003">Cell membrane</keyword>
<protein>
    <recommendedName>
        <fullName evidence="2">Biotin transporter</fullName>
    </recommendedName>
</protein>
<feature type="transmembrane region" description="Helical" evidence="3">
    <location>
        <begin position="58"/>
        <end position="75"/>
    </location>
</feature>
<evidence type="ECO:0000313" key="4">
    <source>
        <dbReference type="EMBL" id="NBH62528.1"/>
    </source>
</evidence>
<keyword evidence="2" id="KW-0813">Transport</keyword>
<name>A0A845QR80_9FIRM</name>
<dbReference type="Gene3D" id="1.10.1760.20">
    <property type="match status" value="1"/>
</dbReference>
<dbReference type="GO" id="GO:0005886">
    <property type="term" value="C:plasma membrane"/>
    <property type="evidence" value="ECO:0007669"/>
    <property type="project" value="UniProtKB-SubCell"/>
</dbReference>
<evidence type="ECO:0000256" key="3">
    <source>
        <dbReference type="SAM" id="Phobius"/>
    </source>
</evidence>
<feature type="transmembrane region" description="Helical" evidence="3">
    <location>
        <begin position="149"/>
        <end position="171"/>
    </location>
</feature>
<dbReference type="InterPro" id="IPR003784">
    <property type="entry name" value="BioY"/>
</dbReference>
<keyword evidence="5" id="KW-1185">Reference proteome</keyword>
<dbReference type="Pfam" id="PF02632">
    <property type="entry name" value="BioY"/>
    <property type="match status" value="1"/>
</dbReference>
<feature type="transmembrane region" description="Helical" evidence="3">
    <location>
        <begin position="35"/>
        <end position="51"/>
    </location>
</feature>
<feature type="transmembrane region" description="Helical" evidence="3">
    <location>
        <begin position="115"/>
        <end position="137"/>
    </location>
</feature>